<evidence type="ECO:0000256" key="1">
    <source>
        <dbReference type="SAM" id="MobiDB-lite"/>
    </source>
</evidence>
<sequence>MGEGPAGGDADQGVAGGGDRQGTAAQGKSCKGCLYYSSLLKTESRSPLCIGLSRPLKNVPSYIVGESEIEADKEGRSLSDFKYVCVGYSVFLNNKDGSTEDQDNQAKLPFCAGLELLVDKRTSAAHVPRTSAESVSTQSHNTEEAPTRVQPVEAKPAQPSKNSFFNKFSRSAEIVAFGVARNLVRVGYSIKNNFEDIVYDRRRPK</sequence>
<feature type="region of interest" description="Disordered" evidence="1">
    <location>
        <begin position="127"/>
        <end position="160"/>
    </location>
</feature>
<dbReference type="InterPro" id="IPR058517">
    <property type="entry name" value="DUF8204"/>
</dbReference>
<evidence type="ECO:0000313" key="3">
    <source>
        <dbReference type="EMBL" id="WOL05665.1"/>
    </source>
</evidence>
<dbReference type="AlphaFoldDB" id="A0AAQ3KC11"/>
<dbReference type="PANTHER" id="PTHR34566">
    <property type="entry name" value="ALTERED INHERITANCE OF MITOCHONDRIA PROTEIN"/>
    <property type="match status" value="1"/>
</dbReference>
<evidence type="ECO:0000259" key="2">
    <source>
        <dbReference type="Pfam" id="PF26631"/>
    </source>
</evidence>
<feature type="compositionally biased region" description="Polar residues" evidence="1">
    <location>
        <begin position="131"/>
        <end position="140"/>
    </location>
</feature>
<feature type="domain" description="DUF8204" evidence="2">
    <location>
        <begin position="26"/>
        <end position="117"/>
    </location>
</feature>
<proteinExistence type="predicted"/>
<evidence type="ECO:0000313" key="4">
    <source>
        <dbReference type="Proteomes" id="UP001327560"/>
    </source>
</evidence>
<feature type="region of interest" description="Disordered" evidence="1">
    <location>
        <begin position="1"/>
        <end position="27"/>
    </location>
</feature>
<protein>
    <recommendedName>
        <fullName evidence="2">DUF8204 domain-containing protein</fullName>
    </recommendedName>
</protein>
<accession>A0AAQ3KC11</accession>
<dbReference type="PANTHER" id="PTHR34566:SF2">
    <property type="entry name" value="ALTERED INHERITANCE OF MITOCHONDRIA PROTEIN"/>
    <property type="match status" value="1"/>
</dbReference>
<reference evidence="3 4" key="1">
    <citation type="submission" date="2023-10" db="EMBL/GenBank/DDBJ databases">
        <title>Chromosome-scale genome assembly provides insights into flower coloration mechanisms of Canna indica.</title>
        <authorList>
            <person name="Li C."/>
        </authorList>
    </citation>
    <scope>NUCLEOTIDE SEQUENCE [LARGE SCALE GENOMIC DNA]</scope>
    <source>
        <tissue evidence="3">Flower</tissue>
    </source>
</reference>
<dbReference type="EMBL" id="CP136893">
    <property type="protein sequence ID" value="WOL05665.1"/>
    <property type="molecule type" value="Genomic_DNA"/>
</dbReference>
<dbReference type="Proteomes" id="UP001327560">
    <property type="component" value="Chromosome 4"/>
</dbReference>
<gene>
    <name evidence="3" type="ORF">Cni_G14394</name>
</gene>
<keyword evidence="4" id="KW-1185">Reference proteome</keyword>
<dbReference type="Pfam" id="PF26631">
    <property type="entry name" value="DUF8204"/>
    <property type="match status" value="1"/>
</dbReference>
<organism evidence="3 4">
    <name type="scientific">Canna indica</name>
    <name type="common">Indian-shot</name>
    <dbReference type="NCBI Taxonomy" id="4628"/>
    <lineage>
        <taxon>Eukaryota</taxon>
        <taxon>Viridiplantae</taxon>
        <taxon>Streptophyta</taxon>
        <taxon>Embryophyta</taxon>
        <taxon>Tracheophyta</taxon>
        <taxon>Spermatophyta</taxon>
        <taxon>Magnoliopsida</taxon>
        <taxon>Liliopsida</taxon>
        <taxon>Zingiberales</taxon>
        <taxon>Cannaceae</taxon>
        <taxon>Canna</taxon>
    </lineage>
</organism>
<name>A0AAQ3KC11_9LILI</name>